<reference evidence="3" key="1">
    <citation type="submission" date="2016-04" db="EMBL/GenBank/DDBJ databases">
        <authorList>
            <person name="Chen L."/>
            <person name="Zhuang W."/>
            <person name="Wang G."/>
        </authorList>
    </citation>
    <scope>NUCLEOTIDE SEQUENCE [LARGE SCALE GENOMIC DNA]</scope>
    <source>
        <strain evidence="3">208</strain>
    </source>
</reference>
<dbReference type="EMBL" id="LWBP01000254">
    <property type="protein sequence ID" value="OQP45598.1"/>
    <property type="molecule type" value="Genomic_DNA"/>
</dbReference>
<feature type="domain" description="VOC" evidence="1">
    <location>
        <begin position="4"/>
        <end position="126"/>
    </location>
</feature>
<comment type="caution">
    <text evidence="2">The sequence shown here is derived from an EMBL/GenBank/DDBJ whole genome shotgun (WGS) entry which is preliminary data.</text>
</comment>
<dbReference type="InterPro" id="IPR037523">
    <property type="entry name" value="VOC_core"/>
</dbReference>
<accession>A0A1V9EHI5</accession>
<dbReference type="RefSeq" id="WP_081171181.1">
    <property type="nucleotide sequence ID" value="NZ_LWBP01000254.1"/>
</dbReference>
<dbReference type="OrthoDB" id="9804235at2"/>
<dbReference type="PANTHER" id="PTHR33993:SF2">
    <property type="entry name" value="VOC DOMAIN-CONTAINING PROTEIN"/>
    <property type="match status" value="1"/>
</dbReference>
<gene>
    <name evidence="2" type="ORF">A4R26_08825</name>
</gene>
<dbReference type="Gene3D" id="3.10.180.10">
    <property type="entry name" value="2,3-Dihydroxybiphenyl 1,2-Dioxygenase, domain 1"/>
    <property type="match status" value="1"/>
</dbReference>
<dbReference type="CDD" id="cd07247">
    <property type="entry name" value="SgaA_N_like"/>
    <property type="match status" value="1"/>
</dbReference>
<proteinExistence type="predicted"/>
<organism evidence="2 3">
    <name type="scientific">Niastella populi</name>
    <dbReference type="NCBI Taxonomy" id="550983"/>
    <lineage>
        <taxon>Bacteria</taxon>
        <taxon>Pseudomonadati</taxon>
        <taxon>Bacteroidota</taxon>
        <taxon>Chitinophagia</taxon>
        <taxon>Chitinophagales</taxon>
        <taxon>Chitinophagaceae</taxon>
        <taxon>Niastella</taxon>
    </lineage>
</organism>
<keyword evidence="3" id="KW-1185">Reference proteome</keyword>
<dbReference type="PROSITE" id="PS51819">
    <property type="entry name" value="VOC"/>
    <property type="match status" value="1"/>
</dbReference>
<protein>
    <recommendedName>
        <fullName evidence="1">VOC domain-containing protein</fullName>
    </recommendedName>
</protein>
<dbReference type="STRING" id="550983.A4R26_08825"/>
<dbReference type="InterPro" id="IPR053863">
    <property type="entry name" value="Glyoxy/Ble-like_N"/>
</dbReference>
<dbReference type="AlphaFoldDB" id="A0A1V9EHI5"/>
<dbReference type="Proteomes" id="UP000192276">
    <property type="component" value="Unassembled WGS sequence"/>
</dbReference>
<dbReference type="InterPro" id="IPR029068">
    <property type="entry name" value="Glyas_Bleomycin-R_OHBP_Dase"/>
</dbReference>
<dbReference type="PANTHER" id="PTHR33993">
    <property type="entry name" value="GLYOXALASE-RELATED"/>
    <property type="match status" value="1"/>
</dbReference>
<dbReference type="InterPro" id="IPR052164">
    <property type="entry name" value="Anthracycline_SecMetBiosynth"/>
</dbReference>
<evidence type="ECO:0000259" key="1">
    <source>
        <dbReference type="PROSITE" id="PS51819"/>
    </source>
</evidence>
<evidence type="ECO:0000313" key="3">
    <source>
        <dbReference type="Proteomes" id="UP000192276"/>
    </source>
</evidence>
<dbReference type="SUPFAM" id="SSF54593">
    <property type="entry name" value="Glyoxalase/Bleomycin resistance protein/Dihydroxybiphenyl dioxygenase"/>
    <property type="match status" value="1"/>
</dbReference>
<sequence length="129" mass="14089">MNNSISWFEIPVTDLNRAQQFYETVFGIRLNAIDLPNIKMRVFPVDDQMSGVTGALADTGGTFHKPSATDGPLLYLNGNPDVQRILDKVAHAGGKIIVPKTEIAPEYGHMAVFIDTEGNRIGIHSIPAQ</sequence>
<evidence type="ECO:0000313" key="2">
    <source>
        <dbReference type="EMBL" id="OQP45598.1"/>
    </source>
</evidence>
<dbReference type="Pfam" id="PF22677">
    <property type="entry name" value="Ble-like_N"/>
    <property type="match status" value="1"/>
</dbReference>
<name>A0A1V9EHI5_9BACT</name>